<dbReference type="Proteomes" id="UP001187192">
    <property type="component" value="Unassembled WGS sequence"/>
</dbReference>
<dbReference type="InterPro" id="IPR020946">
    <property type="entry name" value="Flavin_mOase-like"/>
</dbReference>
<dbReference type="GO" id="GO:0004499">
    <property type="term" value="F:N,N-dimethylaniline monooxygenase activity"/>
    <property type="evidence" value="ECO:0007669"/>
    <property type="project" value="InterPro"/>
</dbReference>
<evidence type="ECO:0000256" key="1">
    <source>
        <dbReference type="ARBA" id="ARBA00009183"/>
    </source>
</evidence>
<name>A0AA88DIV7_FICCA</name>
<organism evidence="6 7">
    <name type="scientific">Ficus carica</name>
    <name type="common">Common fig</name>
    <dbReference type="NCBI Taxonomy" id="3494"/>
    <lineage>
        <taxon>Eukaryota</taxon>
        <taxon>Viridiplantae</taxon>
        <taxon>Streptophyta</taxon>
        <taxon>Embryophyta</taxon>
        <taxon>Tracheophyta</taxon>
        <taxon>Spermatophyta</taxon>
        <taxon>Magnoliopsida</taxon>
        <taxon>eudicotyledons</taxon>
        <taxon>Gunneridae</taxon>
        <taxon>Pentapetalae</taxon>
        <taxon>rosids</taxon>
        <taxon>fabids</taxon>
        <taxon>Rosales</taxon>
        <taxon>Moraceae</taxon>
        <taxon>Ficeae</taxon>
        <taxon>Ficus</taxon>
    </lineage>
</organism>
<dbReference type="Pfam" id="PF00743">
    <property type="entry name" value="FMO-like"/>
    <property type="match status" value="1"/>
</dbReference>
<keyword evidence="2 5" id="KW-0285">Flavoprotein</keyword>
<gene>
    <name evidence="6" type="ORF">TIFTF001_016605</name>
</gene>
<evidence type="ECO:0000256" key="4">
    <source>
        <dbReference type="ARBA" id="ARBA00023002"/>
    </source>
</evidence>
<evidence type="ECO:0000313" key="7">
    <source>
        <dbReference type="Proteomes" id="UP001187192"/>
    </source>
</evidence>
<protein>
    <recommendedName>
        <fullName evidence="5">Flavin-containing monooxygenase</fullName>
        <ecNumber evidence="5">1.-.-.-</ecNumber>
    </recommendedName>
</protein>
<evidence type="ECO:0000256" key="2">
    <source>
        <dbReference type="ARBA" id="ARBA00022630"/>
    </source>
</evidence>
<keyword evidence="4 5" id="KW-0560">Oxidoreductase</keyword>
<keyword evidence="5" id="KW-0503">Monooxygenase</keyword>
<dbReference type="InterPro" id="IPR036188">
    <property type="entry name" value="FAD/NAD-bd_sf"/>
</dbReference>
<dbReference type="InterPro" id="IPR050346">
    <property type="entry name" value="FMO-like"/>
</dbReference>
<dbReference type="AlphaFoldDB" id="A0AA88DIV7"/>
<proteinExistence type="inferred from homology"/>
<accession>A0AA88DIV7</accession>
<evidence type="ECO:0000256" key="5">
    <source>
        <dbReference type="RuleBase" id="RU361177"/>
    </source>
</evidence>
<dbReference type="EMBL" id="BTGU01000025">
    <property type="protein sequence ID" value="GMN47424.1"/>
    <property type="molecule type" value="Genomic_DNA"/>
</dbReference>
<comment type="cofactor">
    <cofactor evidence="5">
        <name>FAD</name>
        <dbReference type="ChEBI" id="CHEBI:57692"/>
    </cofactor>
</comment>
<dbReference type="PANTHER" id="PTHR23023">
    <property type="entry name" value="DIMETHYLANILINE MONOOXYGENASE"/>
    <property type="match status" value="1"/>
</dbReference>
<comment type="caution">
    <text evidence="6">The sequence shown here is derived from an EMBL/GenBank/DDBJ whole genome shotgun (WGS) entry which is preliminary data.</text>
</comment>
<comment type="similarity">
    <text evidence="1 5">Belongs to the FMO family.</text>
</comment>
<dbReference type="Gene3D" id="3.50.50.60">
    <property type="entry name" value="FAD/NAD(P)-binding domain"/>
    <property type="match status" value="1"/>
</dbReference>
<dbReference type="GO" id="GO:0050661">
    <property type="term" value="F:NADP binding"/>
    <property type="evidence" value="ECO:0007669"/>
    <property type="project" value="InterPro"/>
</dbReference>
<sequence>MGKRLAIVGAGISGLLACKYAVEKGFSPVVFEAEEGVGGVWNHTAESTKLQNPRPTYQFSDFPWPSSVKEVFPSHNQVLKYVQSYAQNFGLFPYIKFNSKVVGLDYVGESDGEMETWDLWRGTGKPFDSKGKWHVLVQDTKSGSIEVHQVEFVILCIGRFSGVPNIPEFPPDQGPEVFDGKVIHSMECSAMDKDKAAELIKRKRVTIVGSQKSAVDIAAECADANGQNFSIQIVYKIVQESFLTLYGLTTCSTAISIVTGCDAKCRDLNLFSRWTLHFSEMGSFEICGELSQMETPIEEVWCGTKYQLSSRYFFMSDYYVAR</sequence>
<dbReference type="PROSITE" id="PS51257">
    <property type="entry name" value="PROKAR_LIPOPROTEIN"/>
    <property type="match status" value="1"/>
</dbReference>
<dbReference type="FunFam" id="3.50.50.60:FF:000403">
    <property type="entry name" value="Flavin-containing monooxygenase"/>
    <property type="match status" value="1"/>
</dbReference>
<reference evidence="6" key="1">
    <citation type="submission" date="2023-07" db="EMBL/GenBank/DDBJ databases">
        <title>draft genome sequence of fig (Ficus carica).</title>
        <authorList>
            <person name="Takahashi T."/>
            <person name="Nishimura K."/>
        </authorList>
    </citation>
    <scope>NUCLEOTIDE SEQUENCE</scope>
</reference>
<keyword evidence="3 5" id="KW-0274">FAD</keyword>
<evidence type="ECO:0000256" key="3">
    <source>
        <dbReference type="ARBA" id="ARBA00022827"/>
    </source>
</evidence>
<dbReference type="GO" id="GO:0050660">
    <property type="term" value="F:flavin adenine dinucleotide binding"/>
    <property type="evidence" value="ECO:0007669"/>
    <property type="project" value="InterPro"/>
</dbReference>
<keyword evidence="7" id="KW-1185">Reference proteome</keyword>
<dbReference type="EC" id="1.-.-.-" evidence="5"/>
<evidence type="ECO:0000313" key="6">
    <source>
        <dbReference type="EMBL" id="GMN47424.1"/>
    </source>
</evidence>
<dbReference type="SUPFAM" id="SSF51905">
    <property type="entry name" value="FAD/NAD(P)-binding domain"/>
    <property type="match status" value="1"/>
</dbReference>